<dbReference type="Gene3D" id="1.20.1250.20">
    <property type="entry name" value="MFS general substrate transporter like domains"/>
    <property type="match status" value="1"/>
</dbReference>
<feature type="transmembrane region" description="Helical" evidence="6">
    <location>
        <begin position="840"/>
        <end position="858"/>
    </location>
</feature>
<dbReference type="PANTHER" id="PTHR23501:SF198">
    <property type="entry name" value="AZOLE RESISTANCE PROTEIN 1-RELATED"/>
    <property type="match status" value="1"/>
</dbReference>
<feature type="transmembrane region" description="Helical" evidence="6">
    <location>
        <begin position="1007"/>
        <end position="1026"/>
    </location>
</feature>
<feature type="transmembrane region" description="Helical" evidence="6">
    <location>
        <begin position="538"/>
        <end position="563"/>
    </location>
</feature>
<evidence type="ECO:0000256" key="5">
    <source>
        <dbReference type="SAM" id="MobiDB-lite"/>
    </source>
</evidence>
<dbReference type="InterPro" id="IPR006076">
    <property type="entry name" value="FAD-dep_OxRdtase"/>
</dbReference>
<proteinExistence type="predicted"/>
<feature type="region of interest" description="Disordered" evidence="5">
    <location>
        <begin position="502"/>
        <end position="527"/>
    </location>
</feature>
<evidence type="ECO:0000256" key="3">
    <source>
        <dbReference type="ARBA" id="ARBA00022989"/>
    </source>
</evidence>
<dbReference type="SUPFAM" id="SSF103473">
    <property type="entry name" value="MFS general substrate transporter"/>
    <property type="match status" value="1"/>
</dbReference>
<gene>
    <name evidence="8" type="ORF">H2204_010093</name>
</gene>
<comment type="subcellular location">
    <subcellularLocation>
        <location evidence="1">Membrane</location>
        <topology evidence="1">Multi-pass membrane protein</topology>
    </subcellularLocation>
</comment>
<evidence type="ECO:0000256" key="1">
    <source>
        <dbReference type="ARBA" id="ARBA00004141"/>
    </source>
</evidence>
<dbReference type="EMBL" id="JAPDRN010000083">
    <property type="protein sequence ID" value="KAJ9626142.1"/>
    <property type="molecule type" value="Genomic_DNA"/>
</dbReference>
<dbReference type="InterPro" id="IPR036259">
    <property type="entry name" value="MFS_trans_sf"/>
</dbReference>
<dbReference type="PANTHER" id="PTHR23501">
    <property type="entry name" value="MAJOR FACILITATOR SUPERFAMILY"/>
    <property type="match status" value="1"/>
</dbReference>
<dbReference type="CDD" id="cd17502">
    <property type="entry name" value="MFS_Azr1_MDR_like"/>
    <property type="match status" value="1"/>
</dbReference>
<dbReference type="GO" id="GO:0022857">
    <property type="term" value="F:transmembrane transporter activity"/>
    <property type="evidence" value="ECO:0007669"/>
    <property type="project" value="InterPro"/>
</dbReference>
<feature type="transmembrane region" description="Helical" evidence="6">
    <location>
        <begin position="763"/>
        <end position="784"/>
    </location>
</feature>
<dbReference type="FunFam" id="1.20.1720.10:FF:000012">
    <property type="entry name" value="MFS toxin efflux pump (AflT)"/>
    <property type="match status" value="1"/>
</dbReference>
<evidence type="ECO:0000259" key="7">
    <source>
        <dbReference type="PROSITE" id="PS50850"/>
    </source>
</evidence>
<dbReference type="Pfam" id="PF01266">
    <property type="entry name" value="DAO"/>
    <property type="match status" value="1"/>
</dbReference>
<feature type="transmembrane region" description="Helical" evidence="6">
    <location>
        <begin position="800"/>
        <end position="820"/>
    </location>
</feature>
<dbReference type="SUPFAM" id="SSF51905">
    <property type="entry name" value="FAD/NAD(P)-binding domain"/>
    <property type="match status" value="1"/>
</dbReference>
<dbReference type="Gene3D" id="3.30.9.10">
    <property type="entry name" value="D-Amino Acid Oxidase, subunit A, domain 2"/>
    <property type="match status" value="1"/>
</dbReference>
<dbReference type="PROSITE" id="PS50850">
    <property type="entry name" value="MFS"/>
    <property type="match status" value="1"/>
</dbReference>
<evidence type="ECO:0000313" key="9">
    <source>
        <dbReference type="Proteomes" id="UP001172681"/>
    </source>
</evidence>
<feature type="region of interest" description="Disordered" evidence="5">
    <location>
        <begin position="446"/>
        <end position="490"/>
    </location>
</feature>
<feature type="domain" description="Major facilitator superfamily (MFS) profile" evidence="7">
    <location>
        <begin position="541"/>
        <end position="993"/>
    </location>
</feature>
<protein>
    <recommendedName>
        <fullName evidence="7">Major facilitator superfamily (MFS) profile domain-containing protein</fullName>
    </recommendedName>
</protein>
<name>A0AA38XXQ8_9EURO</name>
<dbReference type="InterPro" id="IPR036188">
    <property type="entry name" value="FAD/NAD-bd_sf"/>
</dbReference>
<accession>A0AA38XXQ8</accession>
<dbReference type="AlphaFoldDB" id="A0AA38XXQ8"/>
<feature type="transmembrane region" description="Helical" evidence="6">
    <location>
        <begin position="894"/>
        <end position="916"/>
    </location>
</feature>
<dbReference type="Proteomes" id="UP001172681">
    <property type="component" value="Unassembled WGS sequence"/>
</dbReference>
<evidence type="ECO:0000313" key="8">
    <source>
        <dbReference type="EMBL" id="KAJ9626142.1"/>
    </source>
</evidence>
<feature type="transmembrane region" description="Helical" evidence="6">
    <location>
        <begin position="690"/>
        <end position="710"/>
    </location>
</feature>
<dbReference type="FunFam" id="1.20.1250.20:FF:000196">
    <property type="entry name" value="MFS toxin efflux pump (AflT)"/>
    <property type="match status" value="1"/>
</dbReference>
<dbReference type="Gene3D" id="1.20.1720.10">
    <property type="entry name" value="Multidrug resistance protein D"/>
    <property type="match status" value="1"/>
</dbReference>
<keyword evidence="4 6" id="KW-0472">Membrane</keyword>
<sequence length="1044" mass="112232">MATVSKESPIVIIGAGVFGLTTAIHLARRGYSKVQVLDKQPYRQTLYAYESGCDAASADINKILRAPYGEEIEYQNLALDSISQFKKWNEEIKSGQTLPPGFSRADVIYRNNGNLTVNDTPELTQFDIATMKNFAAVGLGGTQIVLTNPDDVKRAEAGGFAFAVNPFRRKPEQNYGILDTWGGMVHADRACRVALYKAEQLGVELVLGGRTGTFSRFLRDPHTQKVVGVQTDDGVSHRADLTIMACGGWTPSLIPELDGLCETTSGSVSIFQLPKGNKTLWDRFAPENFPTWKYKIRDGAAGGLYGFARDSQGRVKIGYRGTKYTNPQIQPDGGVRSVPITRWTRESTRQLPGQAAKVIRGFLEQYLPELLPCPVMTRLCWYTDSFDNHFVIDFVPGMDGVMVATGGSGHGFKFLPNLGKNVLMGSPEIRGGGKDSTTMQPENISAAATTTTTPPPKDETLPNGKSSAAAAHRSSSPSTSSLSSSLKGDEKGVQTLYEKDGTLATTDSSEKDEEGQPVPVSGGGDAEDGENYPHGLKLITLIIALCLAVFLVALDQTIIATAIPKITDRFHSVDDIGWYGSAYFLTSTALQPSFGRIYKVFQIKWVFLSAIGVFEVGSLICAVAPSSTALIVGRAVAGIGVGGIFSGSLVIIAHSGKPLVFGTFGAMWGLASVAGPLLGGVFTDKVSWRWCFYINLPIGAFSVVVVLFVLHVPQDPRLSEKPILKRILELDLMGAAILIPAIICLLLAVQWGGSTYAWDNSRIIGLFVGAGLLLILFSISQWYLGEAATIPPRLLKQRTLMAACGFVFFFGAGIFVLMYYLPLYLQSVKGSSPTKSGIQILPLMLSTVLTSILGGIMVTILGYYTPILIAASALMTVGYGLISTWTVDSPFREWFGYQICAGLGAGFGFNLPLVAVQTALPMKDIPQGTVLLMFCQSLGGALFIAVGQSVFSNGLVEGVAKYAPDLDPQLLINTGATAIRGVLAKNGMEGQLHQAIEAYVYALKDCYRVSIAVAGMSFFAACFLEWKNVKKAKQPGVEAMPAMG</sequence>
<feature type="compositionally biased region" description="Low complexity" evidence="5">
    <location>
        <begin position="466"/>
        <end position="485"/>
    </location>
</feature>
<dbReference type="GO" id="GO:0005886">
    <property type="term" value="C:plasma membrane"/>
    <property type="evidence" value="ECO:0007669"/>
    <property type="project" value="TreeGrafter"/>
</dbReference>
<keyword evidence="2 6" id="KW-0812">Transmembrane</keyword>
<dbReference type="SUPFAM" id="SSF54373">
    <property type="entry name" value="FAD-linked reductases, C-terminal domain"/>
    <property type="match status" value="1"/>
</dbReference>
<comment type="caution">
    <text evidence="8">The sequence shown here is derived from an EMBL/GenBank/DDBJ whole genome shotgun (WGS) entry which is preliminary data.</text>
</comment>
<dbReference type="Pfam" id="PF07690">
    <property type="entry name" value="MFS_1"/>
    <property type="match status" value="1"/>
</dbReference>
<evidence type="ECO:0000256" key="6">
    <source>
        <dbReference type="SAM" id="Phobius"/>
    </source>
</evidence>
<keyword evidence="3 6" id="KW-1133">Transmembrane helix</keyword>
<reference evidence="8" key="1">
    <citation type="submission" date="2022-10" db="EMBL/GenBank/DDBJ databases">
        <title>Culturing micro-colonial fungi from biological soil crusts in the Mojave desert and describing Neophaeococcomyces mojavensis, and introducing the new genera and species Taxawa tesnikishii.</title>
        <authorList>
            <person name="Kurbessoian T."/>
            <person name="Stajich J.E."/>
        </authorList>
    </citation>
    <scope>NUCLEOTIDE SEQUENCE</scope>
    <source>
        <strain evidence="8">TK_35</strain>
    </source>
</reference>
<feature type="transmembrane region" description="Helical" evidence="6">
    <location>
        <begin position="730"/>
        <end position="751"/>
    </location>
</feature>
<dbReference type="InterPro" id="IPR020846">
    <property type="entry name" value="MFS_dom"/>
</dbReference>
<dbReference type="Gene3D" id="3.50.50.60">
    <property type="entry name" value="FAD/NAD(P)-binding domain"/>
    <property type="match status" value="1"/>
</dbReference>
<feature type="transmembrane region" description="Helical" evidence="6">
    <location>
        <begin position="863"/>
        <end position="882"/>
    </location>
</feature>
<organism evidence="8 9">
    <name type="scientific">Knufia peltigerae</name>
    <dbReference type="NCBI Taxonomy" id="1002370"/>
    <lineage>
        <taxon>Eukaryota</taxon>
        <taxon>Fungi</taxon>
        <taxon>Dikarya</taxon>
        <taxon>Ascomycota</taxon>
        <taxon>Pezizomycotina</taxon>
        <taxon>Eurotiomycetes</taxon>
        <taxon>Chaetothyriomycetidae</taxon>
        <taxon>Chaetothyriales</taxon>
        <taxon>Trichomeriaceae</taxon>
        <taxon>Knufia</taxon>
    </lineage>
</organism>
<evidence type="ECO:0000256" key="2">
    <source>
        <dbReference type="ARBA" id="ARBA00022692"/>
    </source>
</evidence>
<feature type="transmembrane region" description="Helical" evidence="6">
    <location>
        <begin position="928"/>
        <end position="951"/>
    </location>
</feature>
<feature type="transmembrane region" description="Helical" evidence="6">
    <location>
        <begin position="631"/>
        <end position="652"/>
    </location>
</feature>
<feature type="transmembrane region" description="Helical" evidence="6">
    <location>
        <begin position="605"/>
        <end position="625"/>
    </location>
</feature>
<evidence type="ECO:0000256" key="4">
    <source>
        <dbReference type="ARBA" id="ARBA00023136"/>
    </source>
</evidence>
<feature type="transmembrane region" description="Helical" evidence="6">
    <location>
        <begin position="659"/>
        <end position="678"/>
    </location>
</feature>
<keyword evidence="9" id="KW-1185">Reference proteome</keyword>
<dbReference type="InterPro" id="IPR011701">
    <property type="entry name" value="MFS"/>
</dbReference>